<dbReference type="AlphaFoldDB" id="A0A0W0R5I1"/>
<feature type="domain" description="HTH arsR-type" evidence="4">
    <location>
        <begin position="23"/>
        <end position="117"/>
    </location>
</feature>
<name>A0A0W0R5I1_9GAMM</name>
<dbReference type="PROSITE" id="PS50987">
    <property type="entry name" value="HTH_ARSR_2"/>
    <property type="match status" value="1"/>
</dbReference>
<dbReference type="Proteomes" id="UP000281170">
    <property type="component" value="Plasmid 9"/>
</dbReference>
<dbReference type="EMBL" id="LNKA01000001">
    <property type="protein sequence ID" value="KTC66339.1"/>
    <property type="molecule type" value="Genomic_DNA"/>
</dbReference>
<keyword evidence="1" id="KW-0805">Transcription regulation</keyword>
<dbReference type="Pfam" id="PF01022">
    <property type="entry name" value="HTH_5"/>
    <property type="match status" value="1"/>
</dbReference>
<reference evidence="5 7" key="1">
    <citation type="submission" date="2015-11" db="EMBL/GenBank/DDBJ databases">
        <title>Identification of large and diverse effector repertoires of 38 Legionella species.</title>
        <authorList>
            <person name="Burstein D."/>
            <person name="Amaro F."/>
            <person name="Zusman T."/>
            <person name="Lifshitz Z."/>
            <person name="Cohen O."/>
            <person name="Gilbert J.A."/>
            <person name="Pupko T."/>
            <person name="Shuman H.A."/>
            <person name="Segal G."/>
        </authorList>
    </citation>
    <scope>NUCLEOTIDE SEQUENCE [LARGE SCALE GENOMIC DNA]</scope>
    <source>
        <strain evidence="5 7">1762-AUS-E</strain>
    </source>
</reference>
<dbReference type="SUPFAM" id="SSF46785">
    <property type="entry name" value="Winged helix' DNA-binding domain"/>
    <property type="match status" value="1"/>
</dbReference>
<evidence type="ECO:0000313" key="5">
    <source>
        <dbReference type="EMBL" id="KTC66339.1"/>
    </source>
</evidence>
<sequence>MTFKTILPNLQLNTYLTVDMKPHSEKTFATIADILRIMGEPNRLKLLLSCLENPQSVGGLADQLGLSVPLVSHHLRILRSARLLYAKREGKQVFYEIDDEHVRCILIDMISHFTEERGNNGDL</sequence>
<geneLocation type="plasmid" evidence="6 8">
    <name>9</name>
</geneLocation>
<keyword evidence="6" id="KW-0614">Plasmid</keyword>
<dbReference type="Proteomes" id="UP000054859">
    <property type="component" value="Unassembled WGS sequence"/>
</dbReference>
<evidence type="ECO:0000313" key="7">
    <source>
        <dbReference type="Proteomes" id="UP000054859"/>
    </source>
</evidence>
<dbReference type="Gene3D" id="1.10.10.10">
    <property type="entry name" value="Winged helix-like DNA-binding domain superfamily/Winged helix DNA-binding domain"/>
    <property type="match status" value="1"/>
</dbReference>
<dbReference type="InterPro" id="IPR036390">
    <property type="entry name" value="WH_DNA-bd_sf"/>
</dbReference>
<keyword evidence="3" id="KW-0804">Transcription</keyword>
<evidence type="ECO:0000313" key="6">
    <source>
        <dbReference type="EMBL" id="VEH84937.1"/>
    </source>
</evidence>
<evidence type="ECO:0000256" key="2">
    <source>
        <dbReference type="ARBA" id="ARBA00023125"/>
    </source>
</evidence>
<dbReference type="STRING" id="45056.Lade_0997"/>
<dbReference type="InterPro" id="IPR036388">
    <property type="entry name" value="WH-like_DNA-bd_sf"/>
</dbReference>
<protein>
    <submittedName>
        <fullName evidence="5">Transcriptional regulator, ArsR family</fullName>
    </submittedName>
</protein>
<evidence type="ECO:0000259" key="4">
    <source>
        <dbReference type="PROSITE" id="PS50987"/>
    </source>
</evidence>
<organism evidence="5 7">
    <name type="scientific">Legionella adelaidensis</name>
    <dbReference type="NCBI Taxonomy" id="45056"/>
    <lineage>
        <taxon>Bacteria</taxon>
        <taxon>Pseudomonadati</taxon>
        <taxon>Pseudomonadota</taxon>
        <taxon>Gammaproteobacteria</taxon>
        <taxon>Legionellales</taxon>
        <taxon>Legionellaceae</taxon>
        <taxon>Legionella</taxon>
    </lineage>
</organism>
<keyword evidence="7" id="KW-1185">Reference proteome</keyword>
<reference evidence="6 8" key="2">
    <citation type="submission" date="2018-12" db="EMBL/GenBank/DDBJ databases">
        <authorList>
            <consortium name="Pathogen Informatics"/>
        </authorList>
    </citation>
    <scope>NUCLEOTIDE SEQUENCE [LARGE SCALE GENOMIC DNA]</scope>
    <source>
        <strain evidence="6 8">NCTC12735</strain>
        <plasmid evidence="8">9</plasmid>
    </source>
</reference>
<dbReference type="PATRIC" id="fig|45056.6.peg.1034"/>
<evidence type="ECO:0000256" key="3">
    <source>
        <dbReference type="ARBA" id="ARBA00023163"/>
    </source>
</evidence>
<proteinExistence type="predicted"/>
<dbReference type="GO" id="GO:0003677">
    <property type="term" value="F:DNA binding"/>
    <property type="evidence" value="ECO:0007669"/>
    <property type="project" value="UniProtKB-KW"/>
</dbReference>
<evidence type="ECO:0000256" key="1">
    <source>
        <dbReference type="ARBA" id="ARBA00023015"/>
    </source>
</evidence>
<dbReference type="PANTHER" id="PTHR43132">
    <property type="entry name" value="ARSENICAL RESISTANCE OPERON REPRESSOR ARSR-RELATED"/>
    <property type="match status" value="1"/>
</dbReference>
<dbReference type="InterPro" id="IPR001845">
    <property type="entry name" value="HTH_ArsR_DNA-bd_dom"/>
</dbReference>
<dbReference type="PRINTS" id="PR00778">
    <property type="entry name" value="HTHARSR"/>
</dbReference>
<dbReference type="NCBIfam" id="NF033788">
    <property type="entry name" value="HTH_metalloreg"/>
    <property type="match status" value="1"/>
</dbReference>
<gene>
    <name evidence="6" type="primary">czrA</name>
    <name evidence="5" type="ORF">Lade_0997</name>
    <name evidence="6" type="ORF">NCTC12735_00557</name>
</gene>
<keyword evidence="2" id="KW-0238">DNA-binding</keyword>
<dbReference type="CDD" id="cd00090">
    <property type="entry name" value="HTH_ARSR"/>
    <property type="match status" value="1"/>
</dbReference>
<evidence type="ECO:0000313" key="8">
    <source>
        <dbReference type="Proteomes" id="UP000281170"/>
    </source>
</evidence>
<dbReference type="GO" id="GO:0003700">
    <property type="term" value="F:DNA-binding transcription factor activity"/>
    <property type="evidence" value="ECO:0007669"/>
    <property type="project" value="InterPro"/>
</dbReference>
<dbReference type="SMART" id="SM00418">
    <property type="entry name" value="HTH_ARSR"/>
    <property type="match status" value="1"/>
</dbReference>
<dbReference type="KEGG" id="ladl:NCTC12735_00557"/>
<accession>A0A0W0R5I1</accession>
<dbReference type="InterPro" id="IPR011991">
    <property type="entry name" value="ArsR-like_HTH"/>
</dbReference>
<dbReference type="PANTHER" id="PTHR43132:SF6">
    <property type="entry name" value="HTH-TYPE TRANSCRIPTIONAL REPRESSOR CZRA"/>
    <property type="match status" value="1"/>
</dbReference>
<dbReference type="InterPro" id="IPR051011">
    <property type="entry name" value="Metal_resp_trans_reg"/>
</dbReference>
<dbReference type="EMBL" id="LR134418">
    <property type="protein sequence ID" value="VEH84937.1"/>
    <property type="molecule type" value="Genomic_DNA"/>
</dbReference>